<keyword evidence="3" id="KW-1185">Reference proteome</keyword>
<comment type="caution">
    <text evidence="2">The sequence shown here is derived from an EMBL/GenBank/DDBJ whole genome shotgun (WGS) entry which is preliminary data.</text>
</comment>
<dbReference type="EMBL" id="MPIN01000006">
    <property type="protein sequence ID" value="OJH38082.1"/>
    <property type="molecule type" value="Genomic_DNA"/>
</dbReference>
<gene>
    <name evidence="2" type="ORF">BON30_23240</name>
</gene>
<proteinExistence type="predicted"/>
<reference evidence="3" key="1">
    <citation type="submission" date="2016-11" db="EMBL/GenBank/DDBJ databases">
        <authorList>
            <person name="Shukria A."/>
            <person name="Stevens D.C."/>
        </authorList>
    </citation>
    <scope>NUCLEOTIDE SEQUENCE [LARGE SCALE GENOMIC DNA]</scope>
    <source>
        <strain evidence="3">Cbfe23</strain>
    </source>
</reference>
<accession>A0A1L9B754</accession>
<reference evidence="2 3" key="2">
    <citation type="submission" date="2016-12" db="EMBL/GenBank/DDBJ databases">
        <title>Draft Genome Sequence of Cystobacter ferrugineus Strain Cbfe23.</title>
        <authorList>
            <person name="Akbar S."/>
            <person name="Dowd S.E."/>
            <person name="Stevens D.C."/>
        </authorList>
    </citation>
    <scope>NUCLEOTIDE SEQUENCE [LARGE SCALE GENOMIC DNA]</scope>
    <source>
        <strain evidence="2 3">Cbfe23</strain>
    </source>
</reference>
<evidence type="ECO:0000256" key="1">
    <source>
        <dbReference type="SAM" id="MobiDB-lite"/>
    </source>
</evidence>
<dbReference type="STRING" id="83449.BON30_23240"/>
<dbReference type="Proteomes" id="UP000182229">
    <property type="component" value="Unassembled WGS sequence"/>
</dbReference>
<protein>
    <submittedName>
        <fullName evidence="2">Uncharacterized protein</fullName>
    </submittedName>
</protein>
<name>A0A1L9B754_9BACT</name>
<evidence type="ECO:0000313" key="3">
    <source>
        <dbReference type="Proteomes" id="UP000182229"/>
    </source>
</evidence>
<dbReference type="AlphaFoldDB" id="A0A1L9B754"/>
<sequence length="115" mass="12042">MLSVLAFCAMACRSETTPEQAPPASAAVSAPFDVGAVMRQVHFAYRPEGQGWSGGHSTYEVRASAEGLSLTTAKPAGSARAREEATLELGRALLTRGQRGLGGPSPRGVWKRTAI</sequence>
<feature type="region of interest" description="Disordered" evidence="1">
    <location>
        <begin position="96"/>
        <end position="115"/>
    </location>
</feature>
<evidence type="ECO:0000313" key="2">
    <source>
        <dbReference type="EMBL" id="OJH38082.1"/>
    </source>
</evidence>
<organism evidence="2 3">
    <name type="scientific">Cystobacter ferrugineus</name>
    <dbReference type="NCBI Taxonomy" id="83449"/>
    <lineage>
        <taxon>Bacteria</taxon>
        <taxon>Pseudomonadati</taxon>
        <taxon>Myxococcota</taxon>
        <taxon>Myxococcia</taxon>
        <taxon>Myxococcales</taxon>
        <taxon>Cystobacterineae</taxon>
        <taxon>Archangiaceae</taxon>
        <taxon>Cystobacter</taxon>
    </lineage>
</organism>